<reference evidence="3" key="1">
    <citation type="submission" date="2017-01" db="EMBL/GenBank/DDBJ databases">
        <authorList>
            <person name="Varghese N."/>
            <person name="Submissions S."/>
        </authorList>
    </citation>
    <scope>NUCLEOTIDE SEQUENCE [LARGE SCALE GENOMIC DNA]</scope>
    <source>
        <strain evidence="3">UM1</strain>
    </source>
</reference>
<dbReference type="AlphaFoldDB" id="A0A1N6W1U5"/>
<sequence>MEVFVSSLISGMEEDRAAVRRAIERLGHRAVMAEDFGARPDSPQVACLRELRRSDAVVLVLGARYGAQQASGLSATHEEYRSAQGEKPVIIFLKDGEQTPELEQADFVAEVSGWEGGLFRESYTDPQQLDALVTRALHRMALSSATTPMNPGALSARAVEVVQQVRERNHYGAVLHLGVAAGPVATILRPAELEGRDLASQLQQALMFGPQPLFDVRLGADVAVVDQAVSIFQGERNAPTAEVQFWSTGDLRVSVPLPRSTGSHMSYVIEEAVAETVASALTFADWVLGHVDPTERLTHVSVAARVVGDSVMGWRTAAEHAASPNSGSWSMMGREVERGQAVQLSPGHMPRAALKMRSRNITEDLVVLLRRRWRDERLGR</sequence>
<dbReference type="RefSeq" id="WP_076587655.1">
    <property type="nucleotide sequence ID" value="NZ_FTLW01000004.1"/>
</dbReference>
<name>A0A1N6W1U5_9GAMM</name>
<keyword evidence="3" id="KW-1185">Reference proteome</keyword>
<evidence type="ECO:0000313" key="3">
    <source>
        <dbReference type="Proteomes" id="UP000241788"/>
    </source>
</evidence>
<dbReference type="STRING" id="1604334.SAMN05421546_1942"/>
<evidence type="ECO:0000259" key="1">
    <source>
        <dbReference type="Pfam" id="PF13271"/>
    </source>
</evidence>
<dbReference type="Proteomes" id="UP000241788">
    <property type="component" value="Unassembled WGS sequence"/>
</dbReference>
<dbReference type="InterPro" id="IPR025139">
    <property type="entry name" value="DUF4062"/>
</dbReference>
<gene>
    <name evidence="2" type="ORF">SAMN05421546_1942</name>
</gene>
<dbReference type="Pfam" id="PF13271">
    <property type="entry name" value="DUF4062"/>
    <property type="match status" value="1"/>
</dbReference>
<proteinExistence type="predicted"/>
<dbReference type="OrthoDB" id="5951860at2"/>
<dbReference type="EMBL" id="FTLW01000004">
    <property type="protein sequence ID" value="SIQ84101.1"/>
    <property type="molecule type" value="Genomic_DNA"/>
</dbReference>
<feature type="domain" description="DUF4062" evidence="1">
    <location>
        <begin position="3"/>
        <end position="83"/>
    </location>
</feature>
<protein>
    <recommendedName>
        <fullName evidence="1">DUF4062 domain-containing protein</fullName>
    </recommendedName>
</protein>
<organism evidence="2 3">
    <name type="scientific">Solilutibacter tolerans</name>
    <dbReference type="NCBI Taxonomy" id="1604334"/>
    <lineage>
        <taxon>Bacteria</taxon>
        <taxon>Pseudomonadati</taxon>
        <taxon>Pseudomonadota</taxon>
        <taxon>Gammaproteobacteria</taxon>
        <taxon>Lysobacterales</taxon>
        <taxon>Lysobacteraceae</taxon>
        <taxon>Solilutibacter</taxon>
    </lineage>
</organism>
<evidence type="ECO:0000313" key="2">
    <source>
        <dbReference type="EMBL" id="SIQ84101.1"/>
    </source>
</evidence>
<accession>A0A1N6W1U5</accession>